<organism evidence="6 7">
    <name type="scientific">Crossiella equi</name>
    <dbReference type="NCBI Taxonomy" id="130796"/>
    <lineage>
        <taxon>Bacteria</taxon>
        <taxon>Bacillati</taxon>
        <taxon>Actinomycetota</taxon>
        <taxon>Actinomycetes</taxon>
        <taxon>Pseudonocardiales</taxon>
        <taxon>Pseudonocardiaceae</taxon>
        <taxon>Crossiella</taxon>
    </lineage>
</organism>
<evidence type="ECO:0000313" key="7">
    <source>
        <dbReference type="Proteomes" id="UP001519363"/>
    </source>
</evidence>
<dbReference type="SUPFAM" id="SSF51206">
    <property type="entry name" value="cAMP-binding domain-like"/>
    <property type="match status" value="1"/>
</dbReference>
<gene>
    <name evidence="6" type="ORF">JOF53_001494</name>
</gene>
<accession>A0ABS5A8N4</accession>
<keyword evidence="7" id="KW-1185">Reference proteome</keyword>
<keyword evidence="1" id="KW-0805">Transcription regulation</keyword>
<comment type="caution">
    <text evidence="6">The sequence shown here is derived from an EMBL/GenBank/DDBJ whole genome shotgun (WGS) entry which is preliminary data.</text>
</comment>
<dbReference type="Proteomes" id="UP001519363">
    <property type="component" value="Unassembled WGS sequence"/>
</dbReference>
<dbReference type="RefSeq" id="WP_158103746.1">
    <property type="nucleotide sequence ID" value="NZ_JAGIOO010000001.1"/>
</dbReference>
<dbReference type="Pfam" id="PF13545">
    <property type="entry name" value="HTH_Crp_2"/>
    <property type="match status" value="1"/>
</dbReference>
<dbReference type="InterPro" id="IPR000595">
    <property type="entry name" value="cNMP-bd_dom"/>
</dbReference>
<dbReference type="PANTHER" id="PTHR24567">
    <property type="entry name" value="CRP FAMILY TRANSCRIPTIONAL REGULATORY PROTEIN"/>
    <property type="match status" value="1"/>
</dbReference>
<dbReference type="InterPro" id="IPR050397">
    <property type="entry name" value="Env_Response_Regulators"/>
</dbReference>
<keyword evidence="3" id="KW-0804">Transcription</keyword>
<dbReference type="InterPro" id="IPR012318">
    <property type="entry name" value="HTH_CRP"/>
</dbReference>
<feature type="domain" description="HTH crp-type" evidence="5">
    <location>
        <begin position="132"/>
        <end position="205"/>
    </location>
</feature>
<dbReference type="Gene3D" id="2.60.120.10">
    <property type="entry name" value="Jelly Rolls"/>
    <property type="match status" value="1"/>
</dbReference>
<evidence type="ECO:0000256" key="3">
    <source>
        <dbReference type="ARBA" id="ARBA00023163"/>
    </source>
</evidence>
<reference evidence="6 7" key="1">
    <citation type="submission" date="2021-03" db="EMBL/GenBank/DDBJ databases">
        <title>Sequencing the genomes of 1000 actinobacteria strains.</title>
        <authorList>
            <person name="Klenk H.-P."/>
        </authorList>
    </citation>
    <scope>NUCLEOTIDE SEQUENCE [LARGE SCALE GENOMIC DNA]</scope>
    <source>
        <strain evidence="6 7">DSM 44580</strain>
    </source>
</reference>
<protein>
    <submittedName>
        <fullName evidence="6">CRP-like cAMP-binding protein</fullName>
    </submittedName>
</protein>
<dbReference type="PROSITE" id="PS50042">
    <property type="entry name" value="CNMP_BINDING_3"/>
    <property type="match status" value="1"/>
</dbReference>
<dbReference type="EMBL" id="JAGIOO010000001">
    <property type="protein sequence ID" value="MBP2472622.1"/>
    <property type="molecule type" value="Genomic_DNA"/>
</dbReference>
<evidence type="ECO:0000313" key="6">
    <source>
        <dbReference type="EMBL" id="MBP2472622.1"/>
    </source>
</evidence>
<dbReference type="PRINTS" id="PR00034">
    <property type="entry name" value="HTHCRP"/>
</dbReference>
<dbReference type="SMART" id="SM00100">
    <property type="entry name" value="cNMP"/>
    <property type="match status" value="1"/>
</dbReference>
<evidence type="ECO:0000259" key="5">
    <source>
        <dbReference type="PROSITE" id="PS51063"/>
    </source>
</evidence>
<dbReference type="CDD" id="cd00038">
    <property type="entry name" value="CAP_ED"/>
    <property type="match status" value="1"/>
</dbReference>
<evidence type="ECO:0000256" key="1">
    <source>
        <dbReference type="ARBA" id="ARBA00023015"/>
    </source>
</evidence>
<dbReference type="InterPro" id="IPR018490">
    <property type="entry name" value="cNMP-bd_dom_sf"/>
</dbReference>
<dbReference type="SUPFAM" id="SSF46785">
    <property type="entry name" value="Winged helix' DNA-binding domain"/>
    <property type="match status" value="1"/>
</dbReference>
<proteinExistence type="predicted"/>
<dbReference type="PANTHER" id="PTHR24567:SF74">
    <property type="entry name" value="HTH-TYPE TRANSCRIPTIONAL REGULATOR ARCR"/>
    <property type="match status" value="1"/>
</dbReference>
<evidence type="ECO:0000256" key="2">
    <source>
        <dbReference type="ARBA" id="ARBA00023125"/>
    </source>
</evidence>
<dbReference type="Pfam" id="PF00027">
    <property type="entry name" value="cNMP_binding"/>
    <property type="match status" value="1"/>
</dbReference>
<sequence length="215" mass="23325">MLEPAEQQALRTAGVRRAYPPGAVIWSQGEPSQHVFVVLDGRVRVSTGSVDGRHAVLAICGPGEIIGELSAVDGRTRSANVTAVDRVEMLVVPASRLEHLCDTHPRIAWAMLRTLAHRLRTSDRTRGEYGGGTVAHRTIALLVDHAERYGRDVAAGVEISVSVSQQQLADTMGVSRESLARVLRDLRARGLVDTGRQRITVLDLDGLRRLGEETG</sequence>
<dbReference type="InterPro" id="IPR036390">
    <property type="entry name" value="WH_DNA-bd_sf"/>
</dbReference>
<dbReference type="PROSITE" id="PS51063">
    <property type="entry name" value="HTH_CRP_2"/>
    <property type="match status" value="1"/>
</dbReference>
<name>A0ABS5A8N4_9PSEU</name>
<dbReference type="InterPro" id="IPR014710">
    <property type="entry name" value="RmlC-like_jellyroll"/>
</dbReference>
<evidence type="ECO:0000259" key="4">
    <source>
        <dbReference type="PROSITE" id="PS50042"/>
    </source>
</evidence>
<keyword evidence="2" id="KW-0238">DNA-binding</keyword>
<feature type="domain" description="Cyclic nucleotide-binding" evidence="4">
    <location>
        <begin position="1"/>
        <end position="100"/>
    </location>
</feature>
<dbReference type="SMART" id="SM00419">
    <property type="entry name" value="HTH_CRP"/>
    <property type="match status" value="1"/>
</dbReference>